<dbReference type="Pfam" id="PF19266">
    <property type="entry name" value="CIS_tube"/>
    <property type="match status" value="1"/>
</dbReference>
<dbReference type="AlphaFoldDB" id="A0A250JQJ0"/>
<protein>
    <submittedName>
        <fullName evidence="2">Peptidoglycan-binding protein</fullName>
    </submittedName>
</protein>
<dbReference type="EMBL" id="CP022203">
    <property type="protein sequence ID" value="ATB45953.1"/>
    <property type="molecule type" value="Genomic_DNA"/>
</dbReference>
<dbReference type="KEGG" id="mmas:MYMAC_001541"/>
<dbReference type="OrthoDB" id="5384034at2"/>
<organism evidence="2 3">
    <name type="scientific">Corallococcus macrosporus DSM 14697</name>
    <dbReference type="NCBI Taxonomy" id="1189310"/>
    <lineage>
        <taxon>Bacteria</taxon>
        <taxon>Pseudomonadati</taxon>
        <taxon>Myxococcota</taxon>
        <taxon>Myxococcia</taxon>
        <taxon>Myxococcales</taxon>
        <taxon>Cystobacterineae</taxon>
        <taxon>Myxococcaceae</taxon>
        <taxon>Corallococcus</taxon>
    </lineage>
</organism>
<dbReference type="InterPro" id="IPR045361">
    <property type="entry name" value="CIS_tube_prot_N"/>
</dbReference>
<gene>
    <name evidence="2" type="ORF">MYMAC_001541</name>
</gene>
<proteinExistence type="predicted"/>
<evidence type="ECO:0000313" key="2">
    <source>
        <dbReference type="EMBL" id="ATB45953.1"/>
    </source>
</evidence>
<reference evidence="2 3" key="1">
    <citation type="submission" date="2017-06" db="EMBL/GenBank/DDBJ databases">
        <title>Sequencing and comparative analysis of myxobacterial genomes.</title>
        <authorList>
            <person name="Rupp O."/>
            <person name="Goesmann A."/>
            <person name="Sogaard-Andersen L."/>
        </authorList>
    </citation>
    <scope>NUCLEOTIDE SEQUENCE [LARGE SCALE GENOMIC DNA]</scope>
    <source>
        <strain evidence="2 3">DSM 14697</strain>
    </source>
</reference>
<sequence>MSIAAGLARPPRCLLVNVLTGEAMECLFNPTQLTEKLQVNWNRLAVPGLSHQVLQFQGTSNRQLAGVEFYLDAFFATQQADASNIMAFRGFLRALTVPPAGTEGVLATTPPRVLVLWPGLLTVECVVASVEFQYRQLAVDGRVLVYTAIVTFEEVLDTRVTSEQLRQEVP</sequence>
<keyword evidence="3" id="KW-1185">Reference proteome</keyword>
<name>A0A250JQJ0_9BACT</name>
<accession>A0A250JQJ0</accession>
<feature type="domain" description="Contractile injection system tube protein N-terminal" evidence="1">
    <location>
        <begin position="22"/>
        <end position="156"/>
    </location>
</feature>
<dbReference type="Proteomes" id="UP000217343">
    <property type="component" value="Chromosome"/>
</dbReference>
<evidence type="ECO:0000313" key="3">
    <source>
        <dbReference type="Proteomes" id="UP000217343"/>
    </source>
</evidence>
<dbReference type="RefSeq" id="WP_095957594.1">
    <property type="nucleotide sequence ID" value="NZ_CP022203.1"/>
</dbReference>
<evidence type="ECO:0000259" key="1">
    <source>
        <dbReference type="Pfam" id="PF19266"/>
    </source>
</evidence>